<accession>A0A1L0B7V3</accession>
<dbReference type="Pfam" id="PF07946">
    <property type="entry name" value="CCDC47"/>
    <property type="match status" value="1"/>
</dbReference>
<dbReference type="PANTHER" id="PTHR12883">
    <property type="entry name" value="ADIPOCYTE-SPECIFIC PROTEIN 4-RELATED"/>
    <property type="match status" value="1"/>
</dbReference>
<organism evidence="7 8">
    <name type="scientific">Sungouiella intermedia</name>
    <dbReference type="NCBI Taxonomy" id="45354"/>
    <lineage>
        <taxon>Eukaryota</taxon>
        <taxon>Fungi</taxon>
        <taxon>Dikarya</taxon>
        <taxon>Ascomycota</taxon>
        <taxon>Saccharomycotina</taxon>
        <taxon>Pichiomycetes</taxon>
        <taxon>Metschnikowiaceae</taxon>
        <taxon>Sungouiella</taxon>
    </lineage>
</organism>
<feature type="transmembrane region" description="Helical" evidence="6">
    <location>
        <begin position="12"/>
        <end position="32"/>
    </location>
</feature>
<dbReference type="PANTHER" id="PTHR12883:SF0">
    <property type="entry name" value="PAT COMPLEX SUBUNIT CCDC47"/>
    <property type="match status" value="1"/>
</dbReference>
<dbReference type="InterPro" id="IPR012879">
    <property type="entry name" value="CCDC47"/>
</dbReference>
<keyword evidence="2 6" id="KW-0812">Transmembrane</keyword>
<evidence type="ECO:0000256" key="5">
    <source>
        <dbReference type="SAM" id="MobiDB-lite"/>
    </source>
</evidence>
<evidence type="ECO:0000313" key="7">
    <source>
        <dbReference type="EMBL" id="SGZ47216.1"/>
    </source>
</evidence>
<feature type="compositionally biased region" description="Basic residues" evidence="5">
    <location>
        <begin position="327"/>
        <end position="339"/>
    </location>
</feature>
<dbReference type="Proteomes" id="UP000182334">
    <property type="component" value="Chromosome I"/>
</dbReference>
<evidence type="ECO:0000256" key="3">
    <source>
        <dbReference type="ARBA" id="ARBA00022989"/>
    </source>
</evidence>
<evidence type="ECO:0000256" key="2">
    <source>
        <dbReference type="ARBA" id="ARBA00022692"/>
    </source>
</evidence>
<dbReference type="GO" id="GO:0016020">
    <property type="term" value="C:membrane"/>
    <property type="evidence" value="ECO:0007669"/>
    <property type="project" value="UniProtKB-SubCell"/>
</dbReference>
<feature type="compositionally biased region" description="Basic and acidic residues" evidence="5">
    <location>
        <begin position="304"/>
        <end position="326"/>
    </location>
</feature>
<evidence type="ECO:0000256" key="4">
    <source>
        <dbReference type="ARBA" id="ARBA00023136"/>
    </source>
</evidence>
<dbReference type="OrthoDB" id="10039147at2759"/>
<keyword evidence="3 6" id="KW-1133">Transmembrane helix</keyword>
<evidence type="ECO:0000313" key="8">
    <source>
        <dbReference type="Proteomes" id="UP000182334"/>
    </source>
</evidence>
<protein>
    <submittedName>
        <fullName evidence="7">CIC11C00000001985</fullName>
    </submittedName>
</protein>
<name>A0A1L0B7V3_9ASCO</name>
<keyword evidence="4 6" id="KW-0472">Membrane</keyword>
<dbReference type="AlphaFoldDB" id="A0A1L0B7V3"/>
<feature type="region of interest" description="Disordered" evidence="5">
    <location>
        <begin position="304"/>
        <end position="339"/>
    </location>
</feature>
<evidence type="ECO:0000256" key="1">
    <source>
        <dbReference type="ARBA" id="ARBA00004167"/>
    </source>
</evidence>
<dbReference type="STRING" id="45354.A0A1L0B7V3"/>
<dbReference type="GO" id="GO:0005783">
    <property type="term" value="C:endoplasmic reticulum"/>
    <property type="evidence" value="ECO:0007669"/>
    <property type="project" value="InterPro"/>
</dbReference>
<dbReference type="GO" id="GO:0005509">
    <property type="term" value="F:calcium ion binding"/>
    <property type="evidence" value="ECO:0007669"/>
    <property type="project" value="InterPro"/>
</dbReference>
<proteinExistence type="predicted"/>
<evidence type="ECO:0000256" key="6">
    <source>
        <dbReference type="SAM" id="Phobius"/>
    </source>
</evidence>
<keyword evidence="8" id="KW-1185">Reference proteome</keyword>
<sequence length="339" mass="39435">MSLWQRLKTNDWRLEYFTILFTIAFVFVYKLGDWYNQSRVTSFLNGVKGVFEKNFYQFGVGDGKLYEKDSAESYASYATGRKNISKVNLVFRLAPRQNVFVWLMEIAFSYFTESVLYPSDRVEIVVSPSADYDNFITAVVSKLGMSEYRKFNYYLALTRTSDSDLLPQSFVFMSEVNEYQEKTFTAKLADSFKANMASFVRYVAFTDQPSEKPVAIRDLLPHRRVVISLNLVTGKSELAQISELLDSVFDVIDKIAENEITFRPEAARKVVKAREVEIAKIKKIEETARQEELAEEMAKVRKEERQKVRNLSREEQLKAEKKAQEKKARKAQKKMKVRM</sequence>
<reference evidence="7 8" key="1">
    <citation type="submission" date="2016-10" db="EMBL/GenBank/DDBJ databases">
        <authorList>
            <person name="de Groot N.N."/>
        </authorList>
    </citation>
    <scope>NUCLEOTIDE SEQUENCE [LARGE SCALE GENOMIC DNA]</scope>
    <source>
        <strain evidence="7 8">CBS 141442</strain>
    </source>
</reference>
<dbReference type="GO" id="GO:0032469">
    <property type="term" value="P:endoplasmic reticulum calcium ion homeostasis"/>
    <property type="evidence" value="ECO:0007669"/>
    <property type="project" value="InterPro"/>
</dbReference>
<dbReference type="EMBL" id="LT635756">
    <property type="protein sequence ID" value="SGZ47216.1"/>
    <property type="molecule type" value="Genomic_DNA"/>
</dbReference>
<comment type="subcellular location">
    <subcellularLocation>
        <location evidence="1">Membrane</location>
        <topology evidence="1">Single-pass membrane protein</topology>
    </subcellularLocation>
</comment>
<gene>
    <name evidence="7" type="ORF">SAMEA4029010_CIC11G00000001985</name>
</gene>